<dbReference type="EMBL" id="WIXE01019880">
    <property type="protein sequence ID" value="KAK5969674.1"/>
    <property type="molecule type" value="Genomic_DNA"/>
</dbReference>
<comment type="caution">
    <text evidence="2">The sequence shown here is derived from an EMBL/GenBank/DDBJ whole genome shotgun (WGS) entry which is preliminary data.</text>
</comment>
<dbReference type="CDD" id="cd00117">
    <property type="entry name" value="TFP"/>
    <property type="match status" value="1"/>
</dbReference>
<gene>
    <name evidence="2" type="ORF">GCK32_012243</name>
</gene>
<protein>
    <submittedName>
        <fullName evidence="2">Uncharacterized protein</fullName>
    </submittedName>
</protein>
<name>A0AAN8ICV2_TRICO</name>
<dbReference type="Proteomes" id="UP001331761">
    <property type="component" value="Unassembled WGS sequence"/>
</dbReference>
<dbReference type="AlphaFoldDB" id="A0AAN8ICV2"/>
<evidence type="ECO:0000313" key="3">
    <source>
        <dbReference type="Proteomes" id="UP001331761"/>
    </source>
</evidence>
<feature type="region of interest" description="Disordered" evidence="1">
    <location>
        <begin position="64"/>
        <end position="97"/>
    </location>
</feature>
<keyword evidence="3" id="KW-1185">Reference proteome</keyword>
<organism evidence="2 3">
    <name type="scientific">Trichostrongylus colubriformis</name>
    <name type="common">Black scour worm</name>
    <dbReference type="NCBI Taxonomy" id="6319"/>
    <lineage>
        <taxon>Eukaryota</taxon>
        <taxon>Metazoa</taxon>
        <taxon>Ecdysozoa</taxon>
        <taxon>Nematoda</taxon>
        <taxon>Chromadorea</taxon>
        <taxon>Rhabditida</taxon>
        <taxon>Rhabditina</taxon>
        <taxon>Rhabditomorpha</taxon>
        <taxon>Strongyloidea</taxon>
        <taxon>Trichostrongylidae</taxon>
        <taxon>Trichostrongylus</taxon>
    </lineage>
</organism>
<proteinExistence type="predicted"/>
<evidence type="ECO:0000313" key="2">
    <source>
        <dbReference type="EMBL" id="KAK5969674.1"/>
    </source>
</evidence>
<accession>A0AAN8ICV2</accession>
<reference evidence="2 3" key="1">
    <citation type="submission" date="2019-10" db="EMBL/GenBank/DDBJ databases">
        <title>Assembly and Annotation for the nematode Trichostrongylus colubriformis.</title>
        <authorList>
            <person name="Martin J."/>
        </authorList>
    </citation>
    <scope>NUCLEOTIDE SEQUENCE [LARGE SCALE GENOMIC DNA]</scope>
    <source>
        <strain evidence="2">G859</strain>
        <tissue evidence="2">Whole worm</tissue>
    </source>
</reference>
<evidence type="ECO:0000256" key="1">
    <source>
        <dbReference type="SAM" id="MobiDB-lite"/>
    </source>
</evidence>
<sequence>MKECISEQDHYKLFPNKGYVMEEECDLVDVHGQEVAYCLCRNRNFCNKAPIADQFIAFEEKNPELFGDSEEPPSPAIPKGPAPLGLPTGLQPSPGYGAPPVPPPPIIPINDPRNKVPGIESEIRRAQLPTRERPGDSSFDGGRPFAENTNRFDEARSSVGQGKFIGSMGMKHHAVAVAVQPPVIARAPQQASSNAEQPSPPGTGLKCSQCVQADLKSEDADCERQVLVNCHEQDSVCFTRQIILNDGQTAVEKMCASWQAVKQEFPTSTVDSCTETSEGRVRICTCSTSDCNAMSISLQRAKDFPTDPLPPGKVIVKELRAAGMRKHSLSGLNDLG</sequence>
<feature type="compositionally biased region" description="Pro residues" evidence="1">
    <location>
        <begin position="72"/>
        <end position="81"/>
    </location>
</feature>